<keyword evidence="3" id="KW-1015">Disulfide bond</keyword>
<dbReference type="InterPro" id="IPR017937">
    <property type="entry name" value="Thioredoxin_CS"/>
</dbReference>
<dbReference type="PANTHER" id="PTHR45663">
    <property type="entry name" value="GEO12009P1"/>
    <property type="match status" value="1"/>
</dbReference>
<dbReference type="PROSITE" id="PS00194">
    <property type="entry name" value="THIOREDOXIN_1"/>
    <property type="match status" value="1"/>
</dbReference>
<evidence type="ECO:0000256" key="3">
    <source>
        <dbReference type="ARBA" id="ARBA00023157"/>
    </source>
</evidence>
<dbReference type="AlphaFoldDB" id="A0A7R8WZ07"/>
<feature type="region of interest" description="Disordered" evidence="4">
    <location>
        <begin position="82"/>
        <end position="142"/>
    </location>
</feature>
<dbReference type="Gene3D" id="3.40.50.300">
    <property type="entry name" value="P-loop containing nucleotide triphosphate hydrolases"/>
    <property type="match status" value="1"/>
</dbReference>
<dbReference type="EMBL" id="OB692442">
    <property type="protein sequence ID" value="CAD7237823.1"/>
    <property type="molecule type" value="Genomic_DNA"/>
</dbReference>
<dbReference type="GO" id="GO:0045454">
    <property type="term" value="P:cell redox homeostasis"/>
    <property type="evidence" value="ECO:0007669"/>
    <property type="project" value="TreeGrafter"/>
</dbReference>
<reference evidence="5" key="1">
    <citation type="submission" date="2020-11" db="EMBL/GenBank/DDBJ databases">
        <authorList>
            <person name="Tran Van P."/>
        </authorList>
    </citation>
    <scope>NUCLEOTIDE SEQUENCE</scope>
</reference>
<dbReference type="InterPro" id="IPR006665">
    <property type="entry name" value="OmpA-like"/>
</dbReference>
<dbReference type="SUPFAM" id="SSF52980">
    <property type="entry name" value="Restriction endonuclease-like"/>
    <property type="match status" value="1"/>
</dbReference>
<gene>
    <name evidence="5" type="ORF">CTOB1V02_LOCUS15638</name>
</gene>
<evidence type="ECO:0000256" key="4">
    <source>
        <dbReference type="SAM" id="MobiDB-lite"/>
    </source>
</evidence>
<evidence type="ECO:0000256" key="1">
    <source>
        <dbReference type="ARBA" id="ARBA00022448"/>
    </source>
</evidence>
<dbReference type="SUPFAM" id="SSF52833">
    <property type="entry name" value="Thioredoxin-like"/>
    <property type="match status" value="1"/>
</dbReference>
<dbReference type="InterPro" id="IPR011335">
    <property type="entry name" value="Restrct_endonuc-II-like"/>
</dbReference>
<dbReference type="CDD" id="cd02947">
    <property type="entry name" value="TRX_family"/>
    <property type="match status" value="1"/>
</dbReference>
<evidence type="ECO:0000256" key="2">
    <source>
        <dbReference type="ARBA" id="ARBA00022982"/>
    </source>
</evidence>
<protein>
    <submittedName>
        <fullName evidence="5">Uncharacterized protein</fullName>
    </submittedName>
</protein>
<dbReference type="PROSITE" id="PS51123">
    <property type="entry name" value="OMPA_2"/>
    <property type="match status" value="1"/>
</dbReference>
<dbReference type="GO" id="GO:0015035">
    <property type="term" value="F:protein-disulfide reductase activity"/>
    <property type="evidence" value="ECO:0007669"/>
    <property type="project" value="TreeGrafter"/>
</dbReference>
<organism evidence="5">
    <name type="scientific">Cyprideis torosa</name>
    <dbReference type="NCBI Taxonomy" id="163714"/>
    <lineage>
        <taxon>Eukaryota</taxon>
        <taxon>Metazoa</taxon>
        <taxon>Ecdysozoa</taxon>
        <taxon>Arthropoda</taxon>
        <taxon>Crustacea</taxon>
        <taxon>Oligostraca</taxon>
        <taxon>Ostracoda</taxon>
        <taxon>Podocopa</taxon>
        <taxon>Podocopida</taxon>
        <taxon>Cytherocopina</taxon>
        <taxon>Cytheroidea</taxon>
        <taxon>Cytherideidae</taxon>
        <taxon>Cyprideis</taxon>
    </lineage>
</organism>
<sequence length="362" mass="39920">MNAADAPSAQIEAQNRRAEFEAKERQRLLYVALTRAETWLIICGAGADFTTRANWYQSIDTALRSLDARPQTLPDGQTALVLENQDWPTSAEPSRKSKEKKRPALPTWVKSDAPPVERRLPALSPSDFKGDKVVSEGTQSDPNALRSGQMLHLLLEHLPKFDQNDWSDRAVSILTTLAPEVSQAEVDAILNEASSVLKLPELAPIFAQNSLAEVAVTACLPELGNQKISGFIDRLVVSDARILIVDYKSNQVVPKSPSEVPSGYLRQMGAYLSAMEQIYPDRRIDLAILWTKAAHLMPLSNDIESPMATVKVTDATFADEVTNSDIPVVVDFWAEWCGPCKQIGPALEELSDEFEGKIKIAK</sequence>
<dbReference type="OrthoDB" id="19690at2759"/>
<dbReference type="SUPFAM" id="SSF52540">
    <property type="entry name" value="P-loop containing nucleoside triphosphate hydrolases"/>
    <property type="match status" value="1"/>
</dbReference>
<dbReference type="InterPro" id="IPR011604">
    <property type="entry name" value="PDDEXK-like_dom_sf"/>
</dbReference>
<dbReference type="PROSITE" id="PS51352">
    <property type="entry name" value="THIOREDOXIN_2"/>
    <property type="match status" value="1"/>
</dbReference>
<dbReference type="Gene3D" id="3.90.320.10">
    <property type="match status" value="1"/>
</dbReference>
<dbReference type="Pfam" id="PF12705">
    <property type="entry name" value="PDDEXK_1"/>
    <property type="match status" value="1"/>
</dbReference>
<dbReference type="InterPro" id="IPR036249">
    <property type="entry name" value="Thioredoxin-like_sf"/>
</dbReference>
<dbReference type="Gene3D" id="3.40.30.10">
    <property type="entry name" value="Glutaredoxin"/>
    <property type="match status" value="1"/>
</dbReference>
<dbReference type="InterPro" id="IPR027417">
    <property type="entry name" value="P-loop_NTPase"/>
</dbReference>
<dbReference type="PANTHER" id="PTHR45663:SF11">
    <property type="entry name" value="GEO12009P1"/>
    <property type="match status" value="1"/>
</dbReference>
<feature type="non-terminal residue" evidence="5">
    <location>
        <position position="1"/>
    </location>
</feature>
<dbReference type="InterPro" id="IPR013766">
    <property type="entry name" value="Thioredoxin_domain"/>
</dbReference>
<proteinExistence type="predicted"/>
<keyword evidence="2" id="KW-0249">Electron transport</keyword>
<accession>A0A7R8WZ07</accession>
<dbReference type="Pfam" id="PF00085">
    <property type="entry name" value="Thioredoxin"/>
    <property type="match status" value="1"/>
</dbReference>
<name>A0A7R8WZ07_9CRUS</name>
<dbReference type="GO" id="GO:0005829">
    <property type="term" value="C:cytosol"/>
    <property type="evidence" value="ECO:0007669"/>
    <property type="project" value="TreeGrafter"/>
</dbReference>
<dbReference type="InterPro" id="IPR038726">
    <property type="entry name" value="PDDEXK_AddAB-type"/>
</dbReference>
<evidence type="ECO:0000313" key="5">
    <source>
        <dbReference type="EMBL" id="CAD7237823.1"/>
    </source>
</evidence>
<keyword evidence="1" id="KW-0813">Transport</keyword>
<dbReference type="GO" id="GO:0006281">
    <property type="term" value="P:DNA repair"/>
    <property type="evidence" value="ECO:0007669"/>
    <property type="project" value="UniProtKB-ARBA"/>
</dbReference>